<feature type="compositionally biased region" description="Pro residues" evidence="1">
    <location>
        <begin position="62"/>
        <end position="73"/>
    </location>
</feature>
<dbReference type="Proteomes" id="UP000037923">
    <property type="component" value="Unassembled WGS sequence"/>
</dbReference>
<dbReference type="EMBL" id="LGTL01000009">
    <property type="protein sequence ID" value="KPA79922.1"/>
    <property type="molecule type" value="Genomic_DNA"/>
</dbReference>
<accession>A0A0N0DV69</accession>
<dbReference type="GeneID" id="26905268"/>
<dbReference type="OrthoDB" id="265413at2759"/>
<dbReference type="VEuPathDB" id="TriTrypDB:LpyrH10_09_0770"/>
<organism evidence="2 3">
    <name type="scientific">Leptomonas pyrrhocoris</name>
    <name type="common">Firebug parasite</name>
    <dbReference type="NCBI Taxonomy" id="157538"/>
    <lineage>
        <taxon>Eukaryota</taxon>
        <taxon>Discoba</taxon>
        <taxon>Euglenozoa</taxon>
        <taxon>Kinetoplastea</taxon>
        <taxon>Metakinetoplastina</taxon>
        <taxon>Trypanosomatida</taxon>
        <taxon>Trypanosomatidae</taxon>
        <taxon>Leishmaniinae</taxon>
        <taxon>Leptomonas</taxon>
    </lineage>
</organism>
<keyword evidence="3" id="KW-1185">Reference proteome</keyword>
<evidence type="ECO:0000313" key="3">
    <source>
        <dbReference type="Proteomes" id="UP000037923"/>
    </source>
</evidence>
<sequence>MPRTDRRPTHVRSRFSRCLFTTVIAVLLLLSLHGSSIAGTYPHHLSKDTPNTTTDPATRDAPLPPPQSSPPPSTFAAPQRGSPIVSLQGACRSELKLYCHDEPTSPLRCLVGQFYRLKSASTGSRNAEESRRPSVFSDVCEAWLTARDVCLSFVHAHGRDLCGAAVQDARECLRQIPAVFLPPKCVTSDYYEGVRLVGKLRQHQTADARLRRIHGQ</sequence>
<name>A0A0N0DV69_LEPPY</name>
<reference evidence="2 3" key="1">
    <citation type="submission" date="2015-07" db="EMBL/GenBank/DDBJ databases">
        <title>High-quality genome of monoxenous trypanosomatid Leptomonas pyrrhocoris.</title>
        <authorList>
            <person name="Flegontov P."/>
            <person name="Butenko A."/>
            <person name="Firsov S."/>
            <person name="Vlcek C."/>
            <person name="Logacheva M.D."/>
            <person name="Field M."/>
            <person name="Filatov D."/>
            <person name="Flegontova O."/>
            <person name="Gerasimov E."/>
            <person name="Jackson A.P."/>
            <person name="Kelly S."/>
            <person name="Opperdoes F."/>
            <person name="O'Reilly A."/>
            <person name="Votypka J."/>
            <person name="Yurchenko V."/>
            <person name="Lukes J."/>
        </authorList>
    </citation>
    <scope>NUCLEOTIDE SEQUENCE [LARGE SCALE GENOMIC DNA]</scope>
    <source>
        <strain evidence="2">H10</strain>
    </source>
</reference>
<protein>
    <recommendedName>
        <fullName evidence="4">Enriched in surface-labeled proteome protein 18</fullName>
    </recommendedName>
</protein>
<dbReference type="AlphaFoldDB" id="A0A0N0DV69"/>
<comment type="caution">
    <text evidence="2">The sequence shown here is derived from an EMBL/GenBank/DDBJ whole genome shotgun (WGS) entry which is preliminary data.</text>
</comment>
<feature type="region of interest" description="Disordered" evidence="1">
    <location>
        <begin position="40"/>
        <end position="81"/>
    </location>
</feature>
<dbReference type="RefSeq" id="XP_015658361.1">
    <property type="nucleotide sequence ID" value="XM_015802845.1"/>
</dbReference>
<dbReference type="OMA" id="TEMKLYC"/>
<evidence type="ECO:0000313" key="2">
    <source>
        <dbReference type="EMBL" id="KPA79922.1"/>
    </source>
</evidence>
<proteinExistence type="predicted"/>
<evidence type="ECO:0000256" key="1">
    <source>
        <dbReference type="SAM" id="MobiDB-lite"/>
    </source>
</evidence>
<evidence type="ECO:0008006" key="4">
    <source>
        <dbReference type="Google" id="ProtNLM"/>
    </source>
</evidence>
<gene>
    <name evidence="2" type="ORF">ABB37_04977</name>
</gene>